<evidence type="ECO:0000256" key="3">
    <source>
        <dbReference type="ARBA" id="ARBA00012438"/>
    </source>
</evidence>
<evidence type="ECO:0000256" key="1">
    <source>
        <dbReference type="ARBA" id="ARBA00000085"/>
    </source>
</evidence>
<dbReference type="PROSITE" id="PS50109">
    <property type="entry name" value="HIS_KIN"/>
    <property type="match status" value="1"/>
</dbReference>
<keyword evidence="4 7" id="KW-0597">Phosphoprotein</keyword>
<evidence type="ECO:0000313" key="11">
    <source>
        <dbReference type="EMBL" id="MFC0563819.1"/>
    </source>
</evidence>
<evidence type="ECO:0000256" key="2">
    <source>
        <dbReference type="ARBA" id="ARBA00004236"/>
    </source>
</evidence>
<keyword evidence="5" id="KW-0808">Transferase</keyword>
<accession>A0ABV6NSS2</accession>
<evidence type="ECO:0000259" key="9">
    <source>
        <dbReference type="PROSITE" id="PS50109"/>
    </source>
</evidence>
<dbReference type="SMART" id="SM00448">
    <property type="entry name" value="REC"/>
    <property type="match status" value="1"/>
</dbReference>
<dbReference type="Gene3D" id="1.10.287.130">
    <property type="match status" value="1"/>
</dbReference>
<dbReference type="EC" id="2.7.13.3" evidence="3"/>
<dbReference type="InterPro" id="IPR036097">
    <property type="entry name" value="HisK_dim/P_sf"/>
</dbReference>
<comment type="caution">
    <text evidence="11">The sequence shown here is derived from an EMBL/GenBank/DDBJ whole genome shotgun (WGS) entry which is preliminary data.</text>
</comment>
<comment type="catalytic activity">
    <reaction evidence="1">
        <text>ATP + protein L-histidine = ADP + protein N-phospho-L-histidine.</text>
        <dbReference type="EC" id="2.7.13.3"/>
    </reaction>
</comment>
<dbReference type="Pfam" id="PF02518">
    <property type="entry name" value="HATPase_c"/>
    <property type="match status" value="1"/>
</dbReference>
<dbReference type="Proteomes" id="UP001589894">
    <property type="component" value="Unassembled WGS sequence"/>
</dbReference>
<evidence type="ECO:0000256" key="5">
    <source>
        <dbReference type="ARBA" id="ARBA00022777"/>
    </source>
</evidence>
<keyword evidence="5" id="KW-0418">Kinase</keyword>
<keyword evidence="12" id="KW-1185">Reference proteome</keyword>
<dbReference type="PROSITE" id="PS50110">
    <property type="entry name" value="RESPONSE_REGULATORY"/>
    <property type="match status" value="1"/>
</dbReference>
<dbReference type="RefSeq" id="WP_377336721.1">
    <property type="nucleotide sequence ID" value="NZ_JBHLUE010000004.1"/>
</dbReference>
<dbReference type="SMART" id="SM00331">
    <property type="entry name" value="PP2C_SIG"/>
    <property type="match status" value="1"/>
</dbReference>
<dbReference type="Pfam" id="PF00072">
    <property type="entry name" value="Response_reg"/>
    <property type="match status" value="1"/>
</dbReference>
<dbReference type="SUPFAM" id="SSF55781">
    <property type="entry name" value="GAF domain-like"/>
    <property type="match status" value="1"/>
</dbReference>
<dbReference type="SMART" id="SM00387">
    <property type="entry name" value="HATPase_c"/>
    <property type="match status" value="1"/>
</dbReference>
<name>A0ABV6NSS2_9ACTN</name>
<dbReference type="InterPro" id="IPR005467">
    <property type="entry name" value="His_kinase_dom"/>
</dbReference>
<dbReference type="InterPro" id="IPR029016">
    <property type="entry name" value="GAF-like_dom_sf"/>
</dbReference>
<sequence>MSAVSGAGEDSPATEAGTGPSVPAGSVLPAEPPSLPAQPPPSEPRQSLSPSEQGPPAVAAPDRSPSSGTGDRAAAPGAGQRPPPEVPAGLRAALAEGGELGRLLADHDWAASPLGPPAGWPAGLREAVGMLLASSAQIVLFWGDDYRAIYNDAYRPTIGDKHPAALGGPAREHWAETWEVLGPLLAGVRRTGRAFHGTDHPFLLVRRGFVERVYFDISYDPIRLPDGTVGGVYCIVTETTGRVLGERRLRALAELGRQLAGITGGAELARTAARVLGDNPEDLPVSLLYLRDEETGRLTLAGSSGVDPAAVRGGFGTPPPALAAVLAGGPAATAAATDFLTAPPPEAAPQVRIEPITAGTEVAGALVLATSARLKCDDDYRTFLSLAARQLSAALTSQRAYAHERARAAELADLDRAKTNFFANVSHEFRTPLTLILGPLESALGDPALPPEYERILTAMHRNARRLLKLVNTVLDFAQLESGRTVARYRRTDLAGYTARLASTFRSATERAGLRLVVDGAPLTEPAYVDRDMWEKIVFNLLSNALKFTLEGEITVRVDAVGGAARLTVADTGIGIAESELTRIFERFHRATETGGRSHEGTGIGLALVRELVELHGGSVGVRSRPGRGSEFTVTIPLGRDHLPAERVDPGADAAVEDDEIGDPEVDEPGSGDQRSPEPLPDGRRAAGGGRILVVDDHADLRDHLSRLLGPYWEVVTAPDGRAAYEAARSTPFDLVLADVMMPRLDGVGLVQRLRAEPGTRHVPIVLLSARAGDGEAVRGLTAGADDYLVKPFSGQELIARVRSNVELGQLRGQIIQRMRALADAAVAINTARTTNDVLRAAARHAQRLVRAGRVVASVPGVRFEADGGGESPDDPSTTVPLVGTTGEQLGELRVWPGDEADPKAADAALAQLARLTGVRLENARLYETEHQIATTLQHSLLPESLPRVPGAVLAGRYLPGSTDVEVGGDWYDVLTVPGGLLALVIGDVVGKGVPAAAAMGELRNALRAYLLEGFDPGLALSRLNRLVDSAGRRTFATVACLLFDPGDGQLRYASAGHPAPLLVAPDGAVTSLYNRALGPPVGALRGTSYPTRETVLPPGARLLLYTDGLIEDRQVGIDRGMEWLHKQAATDADHVEDLITALTEPVARRARRDDVAMLALEAAEPDRLTLRLPTDATKLAVLRRRLEDFLVAHRLAEADRFDLSVAISEAAANAIEHPREPREPYIRVEVTLRGGELVATIRDSGHWRAERAAGFRGRGLALIGALADLTVQRGVAGTTVTLRRRLGERA</sequence>
<evidence type="ECO:0000313" key="12">
    <source>
        <dbReference type="Proteomes" id="UP001589894"/>
    </source>
</evidence>
<dbReference type="Gene3D" id="3.30.450.40">
    <property type="match status" value="1"/>
</dbReference>
<dbReference type="Gene3D" id="3.60.40.10">
    <property type="entry name" value="PPM-type phosphatase domain"/>
    <property type="match status" value="1"/>
</dbReference>
<keyword evidence="6" id="KW-0902">Two-component regulatory system</keyword>
<evidence type="ECO:0000256" key="7">
    <source>
        <dbReference type="PROSITE-ProRule" id="PRU00169"/>
    </source>
</evidence>
<dbReference type="PANTHER" id="PTHR43547">
    <property type="entry name" value="TWO-COMPONENT HISTIDINE KINASE"/>
    <property type="match status" value="1"/>
</dbReference>
<protein>
    <recommendedName>
        <fullName evidence="3">histidine kinase</fullName>
        <ecNumber evidence="3">2.7.13.3</ecNumber>
    </recommendedName>
</protein>
<dbReference type="SMART" id="SM00388">
    <property type="entry name" value="HisKA"/>
    <property type="match status" value="1"/>
</dbReference>
<dbReference type="CDD" id="cd16936">
    <property type="entry name" value="HATPase_RsbW-like"/>
    <property type="match status" value="1"/>
</dbReference>
<evidence type="ECO:0000256" key="8">
    <source>
        <dbReference type="SAM" id="MobiDB-lite"/>
    </source>
</evidence>
<dbReference type="InterPro" id="IPR036890">
    <property type="entry name" value="HATPase_C_sf"/>
</dbReference>
<dbReference type="Gene3D" id="3.40.50.2300">
    <property type="match status" value="1"/>
</dbReference>
<dbReference type="PANTHER" id="PTHR43547:SF2">
    <property type="entry name" value="HYBRID SIGNAL TRANSDUCTION HISTIDINE KINASE C"/>
    <property type="match status" value="1"/>
</dbReference>
<feature type="compositionally biased region" description="Pro residues" evidence="8">
    <location>
        <begin position="30"/>
        <end position="43"/>
    </location>
</feature>
<feature type="compositionally biased region" description="Acidic residues" evidence="8">
    <location>
        <begin position="656"/>
        <end position="670"/>
    </location>
</feature>
<dbReference type="EMBL" id="JBHLUE010000004">
    <property type="protein sequence ID" value="MFC0563819.1"/>
    <property type="molecule type" value="Genomic_DNA"/>
</dbReference>
<dbReference type="CDD" id="cd17574">
    <property type="entry name" value="REC_OmpR"/>
    <property type="match status" value="1"/>
</dbReference>
<feature type="region of interest" description="Disordered" evidence="8">
    <location>
        <begin position="1"/>
        <end position="88"/>
    </location>
</feature>
<dbReference type="Pfam" id="PF13581">
    <property type="entry name" value="HATPase_c_2"/>
    <property type="match status" value="1"/>
</dbReference>
<feature type="domain" description="Histidine kinase" evidence="9">
    <location>
        <begin position="424"/>
        <end position="640"/>
    </location>
</feature>
<dbReference type="InterPro" id="IPR001789">
    <property type="entry name" value="Sig_transdc_resp-reg_receiver"/>
</dbReference>
<evidence type="ECO:0000259" key="10">
    <source>
        <dbReference type="PROSITE" id="PS50110"/>
    </source>
</evidence>
<evidence type="ECO:0000256" key="4">
    <source>
        <dbReference type="ARBA" id="ARBA00022553"/>
    </source>
</evidence>
<dbReference type="Pfam" id="PF07228">
    <property type="entry name" value="SpoIIE"/>
    <property type="match status" value="1"/>
</dbReference>
<dbReference type="InterPro" id="IPR011006">
    <property type="entry name" value="CheY-like_superfamily"/>
</dbReference>
<feature type="region of interest" description="Disordered" evidence="8">
    <location>
        <begin position="656"/>
        <end position="688"/>
    </location>
</feature>
<evidence type="ECO:0000256" key="6">
    <source>
        <dbReference type="ARBA" id="ARBA00023012"/>
    </source>
</evidence>
<dbReference type="Pfam" id="PF00512">
    <property type="entry name" value="HisKA"/>
    <property type="match status" value="1"/>
</dbReference>
<gene>
    <name evidence="11" type="ORF">ACFFHU_06515</name>
</gene>
<feature type="modified residue" description="4-aspartylphosphate" evidence="7">
    <location>
        <position position="739"/>
    </location>
</feature>
<dbReference type="InterPro" id="IPR003661">
    <property type="entry name" value="HisK_dim/P_dom"/>
</dbReference>
<dbReference type="Gene3D" id="3.30.450.20">
    <property type="entry name" value="PAS domain"/>
    <property type="match status" value="1"/>
</dbReference>
<dbReference type="InterPro" id="IPR004358">
    <property type="entry name" value="Sig_transdc_His_kin-like_C"/>
</dbReference>
<dbReference type="SUPFAM" id="SSF52172">
    <property type="entry name" value="CheY-like"/>
    <property type="match status" value="1"/>
</dbReference>
<dbReference type="InterPro" id="IPR001932">
    <property type="entry name" value="PPM-type_phosphatase-like_dom"/>
</dbReference>
<dbReference type="Gene3D" id="3.30.565.10">
    <property type="entry name" value="Histidine kinase-like ATPase, C-terminal domain"/>
    <property type="match status" value="2"/>
</dbReference>
<dbReference type="CDD" id="cd00082">
    <property type="entry name" value="HisKA"/>
    <property type="match status" value="1"/>
</dbReference>
<dbReference type="SUPFAM" id="SSF81606">
    <property type="entry name" value="PP2C-like"/>
    <property type="match status" value="1"/>
</dbReference>
<organism evidence="11 12">
    <name type="scientific">Plantactinospora siamensis</name>
    <dbReference type="NCBI Taxonomy" id="555372"/>
    <lineage>
        <taxon>Bacteria</taxon>
        <taxon>Bacillati</taxon>
        <taxon>Actinomycetota</taxon>
        <taxon>Actinomycetes</taxon>
        <taxon>Micromonosporales</taxon>
        <taxon>Micromonosporaceae</taxon>
        <taxon>Plantactinospora</taxon>
    </lineage>
</organism>
<feature type="domain" description="Response regulatory" evidence="10">
    <location>
        <begin position="691"/>
        <end position="806"/>
    </location>
</feature>
<dbReference type="InterPro" id="IPR036457">
    <property type="entry name" value="PPM-type-like_dom_sf"/>
</dbReference>
<dbReference type="CDD" id="cd16922">
    <property type="entry name" value="HATPase_EvgS-ArcB-TorS-like"/>
    <property type="match status" value="1"/>
</dbReference>
<reference evidence="11 12" key="1">
    <citation type="submission" date="2024-09" db="EMBL/GenBank/DDBJ databases">
        <authorList>
            <person name="Sun Q."/>
            <person name="Mori K."/>
        </authorList>
    </citation>
    <scope>NUCLEOTIDE SEQUENCE [LARGE SCALE GENOMIC DNA]</scope>
    <source>
        <strain evidence="11 12">TBRC 2205</strain>
    </source>
</reference>
<dbReference type="SUPFAM" id="SSF55874">
    <property type="entry name" value="ATPase domain of HSP90 chaperone/DNA topoisomerase II/histidine kinase"/>
    <property type="match status" value="2"/>
</dbReference>
<proteinExistence type="predicted"/>
<dbReference type="SUPFAM" id="SSF47384">
    <property type="entry name" value="Homodimeric domain of signal transducing histidine kinase"/>
    <property type="match status" value="1"/>
</dbReference>
<comment type="subcellular location">
    <subcellularLocation>
        <location evidence="2">Cell membrane</location>
    </subcellularLocation>
</comment>
<dbReference type="PRINTS" id="PR00344">
    <property type="entry name" value="BCTRLSENSOR"/>
</dbReference>
<dbReference type="InterPro" id="IPR003594">
    <property type="entry name" value="HATPase_dom"/>
</dbReference>